<reference evidence="2" key="1">
    <citation type="submission" date="2021-06" db="EMBL/GenBank/DDBJ databases">
        <title>Complete genome sequence of Nocardioides sp. G188.</title>
        <authorList>
            <person name="Im W.-T."/>
        </authorList>
    </citation>
    <scope>NUCLEOTIDE SEQUENCE</scope>
    <source>
        <strain evidence="2">G188</strain>
    </source>
</reference>
<evidence type="ECO:0000313" key="3">
    <source>
        <dbReference type="Proteomes" id="UP000683575"/>
    </source>
</evidence>
<dbReference type="EMBL" id="CP077062">
    <property type="protein sequence ID" value="QWZ09537.1"/>
    <property type="molecule type" value="Genomic_DNA"/>
</dbReference>
<dbReference type="KEGG" id="nps:KRR39_07230"/>
<name>A0A975T173_9ACTN</name>
<feature type="domain" description="Aminoglycoside phosphotransferase" evidence="1">
    <location>
        <begin position="35"/>
        <end position="236"/>
    </location>
</feature>
<organism evidence="2 3">
    <name type="scientific">Nocardioides panacis</name>
    <dbReference type="NCBI Taxonomy" id="2849501"/>
    <lineage>
        <taxon>Bacteria</taxon>
        <taxon>Bacillati</taxon>
        <taxon>Actinomycetota</taxon>
        <taxon>Actinomycetes</taxon>
        <taxon>Propionibacteriales</taxon>
        <taxon>Nocardioidaceae</taxon>
        <taxon>Nocardioides</taxon>
    </lineage>
</organism>
<dbReference type="Proteomes" id="UP000683575">
    <property type="component" value="Chromosome"/>
</dbReference>
<accession>A0A975T173</accession>
<dbReference type="Pfam" id="PF01636">
    <property type="entry name" value="APH"/>
    <property type="match status" value="1"/>
</dbReference>
<keyword evidence="3" id="KW-1185">Reference proteome</keyword>
<dbReference type="InterPro" id="IPR002575">
    <property type="entry name" value="Aminoglycoside_PTrfase"/>
</dbReference>
<protein>
    <submittedName>
        <fullName evidence="2">Aminoglycoside phosphotransferase family protein</fullName>
    </submittedName>
</protein>
<gene>
    <name evidence="2" type="ORF">KRR39_07230</name>
</gene>
<dbReference type="RefSeq" id="WP_216941383.1">
    <property type="nucleotide sequence ID" value="NZ_CP077062.1"/>
</dbReference>
<proteinExistence type="predicted"/>
<evidence type="ECO:0000313" key="2">
    <source>
        <dbReference type="EMBL" id="QWZ09537.1"/>
    </source>
</evidence>
<dbReference type="AlphaFoldDB" id="A0A975T173"/>
<sequence>MSVGTWTSPAFAEEARAWVADRLVPLEVALTGEGVQPHARPWSSTIRFETTAGRVWFKVNGPGTRHEATLVRELDRLVPGLLPEVLAVDAARGWSLARDAGPVLREALPADELWDAWERLLPRYAEAQVALAGHRDEVLATGIAEVSPATVPGLARRLLDELAGTPEDEGGLSFGQAAALERALPVVAEQCAELRACGVPDSVQHDDLHSANVCWPGTPADARVIDWGDATWGHPLGTMLATLNSIAFHAGTYVDGRPAPTPELLRVRDAYLEPFTRYAARADLVRCVDLARRTGCVGKALAYRAALAGEPLSTHAENEFPVRDWFLGLLED</sequence>
<evidence type="ECO:0000259" key="1">
    <source>
        <dbReference type="Pfam" id="PF01636"/>
    </source>
</evidence>